<keyword evidence="3" id="KW-0597">Phosphoprotein</keyword>
<sequence>MSRHRNVRNLTAEDIYDDEYDESYDNEGQEVPELNDEQEEEMQVAVAQVRSVLGEDAPVTEKSIRSALWYYYFDVDDSVAWLLGELEKSKPKQKKAAAKPAAQRKEQPQTKPATAKVHAKPSGSGQDAGEYLQSEERRL</sequence>
<evidence type="ECO:0000313" key="8">
    <source>
        <dbReference type="EMBL" id="RKP04881.1"/>
    </source>
</evidence>
<dbReference type="InterPro" id="IPR037189">
    <property type="entry name" value="HBS1-like_N_sf"/>
</dbReference>
<feature type="region of interest" description="Disordered" evidence="6">
    <location>
        <begin position="89"/>
        <end position="139"/>
    </location>
</feature>
<dbReference type="SUPFAM" id="SSF109732">
    <property type="entry name" value="HBS1-like domain"/>
    <property type="match status" value="1"/>
</dbReference>
<dbReference type="STRING" id="78915.A0A4P9XHV0"/>
<dbReference type="EMBL" id="KZ993393">
    <property type="protein sequence ID" value="RKP04881.1"/>
    <property type="molecule type" value="Genomic_DNA"/>
</dbReference>
<dbReference type="GO" id="GO:0016787">
    <property type="term" value="F:hydrolase activity"/>
    <property type="evidence" value="ECO:0007669"/>
    <property type="project" value="UniProtKB-KW"/>
</dbReference>
<evidence type="ECO:0000256" key="1">
    <source>
        <dbReference type="ARBA" id="ARBA00004496"/>
    </source>
</evidence>
<dbReference type="Pfam" id="PF08938">
    <property type="entry name" value="HBS1_N"/>
    <property type="match status" value="1"/>
</dbReference>
<dbReference type="GO" id="GO:0006412">
    <property type="term" value="P:translation"/>
    <property type="evidence" value="ECO:0007669"/>
    <property type="project" value="UniProtKB-KW"/>
</dbReference>
<feature type="region of interest" description="Disordered" evidence="6">
    <location>
        <begin position="1"/>
        <end position="41"/>
    </location>
</feature>
<feature type="compositionally biased region" description="Acidic residues" evidence="6">
    <location>
        <begin position="14"/>
        <end position="41"/>
    </location>
</feature>
<feature type="domain" description="HBS1-like protein N-terminal" evidence="7">
    <location>
        <begin position="17"/>
        <end position="92"/>
    </location>
</feature>
<proteinExistence type="predicted"/>
<evidence type="ECO:0000256" key="4">
    <source>
        <dbReference type="ARBA" id="ARBA00022801"/>
    </source>
</evidence>
<evidence type="ECO:0000256" key="6">
    <source>
        <dbReference type="SAM" id="MobiDB-lite"/>
    </source>
</evidence>
<name>A0A4P9XHV0_9FUNG</name>
<gene>
    <name evidence="8" type="ORF">THASP1DRAFT_33303</name>
</gene>
<keyword evidence="9" id="KW-1185">Reference proteome</keyword>
<evidence type="ECO:0000256" key="5">
    <source>
        <dbReference type="ARBA" id="ARBA00022917"/>
    </source>
</evidence>
<keyword evidence="5" id="KW-0648">Protein biosynthesis</keyword>
<dbReference type="InterPro" id="IPR015033">
    <property type="entry name" value="HBS1-like_N"/>
</dbReference>
<keyword evidence="2" id="KW-0963">Cytoplasm</keyword>
<evidence type="ECO:0000313" key="9">
    <source>
        <dbReference type="Proteomes" id="UP000271241"/>
    </source>
</evidence>
<reference evidence="9" key="1">
    <citation type="journal article" date="2018" name="Nat. Microbiol.">
        <title>Leveraging single-cell genomics to expand the fungal tree of life.</title>
        <authorList>
            <person name="Ahrendt S.R."/>
            <person name="Quandt C.A."/>
            <person name="Ciobanu D."/>
            <person name="Clum A."/>
            <person name="Salamov A."/>
            <person name="Andreopoulos B."/>
            <person name="Cheng J.F."/>
            <person name="Woyke T."/>
            <person name="Pelin A."/>
            <person name="Henrissat B."/>
            <person name="Reynolds N.K."/>
            <person name="Benny G.L."/>
            <person name="Smith M.E."/>
            <person name="James T.Y."/>
            <person name="Grigoriev I.V."/>
        </authorList>
    </citation>
    <scope>NUCLEOTIDE SEQUENCE [LARGE SCALE GENOMIC DNA]</scope>
    <source>
        <strain evidence="9">RSA 1356</strain>
    </source>
</reference>
<comment type="subcellular location">
    <subcellularLocation>
        <location evidence="1">Cytoplasm</location>
    </subcellularLocation>
</comment>
<protein>
    <submittedName>
        <fullName evidence="8">HBS1 N-terminus-domain-containing protein</fullName>
    </submittedName>
</protein>
<evidence type="ECO:0000259" key="7">
    <source>
        <dbReference type="Pfam" id="PF08938"/>
    </source>
</evidence>
<organism evidence="8 9">
    <name type="scientific">Thamnocephalis sphaerospora</name>
    <dbReference type="NCBI Taxonomy" id="78915"/>
    <lineage>
        <taxon>Eukaryota</taxon>
        <taxon>Fungi</taxon>
        <taxon>Fungi incertae sedis</taxon>
        <taxon>Zoopagomycota</taxon>
        <taxon>Zoopagomycotina</taxon>
        <taxon>Zoopagomycetes</taxon>
        <taxon>Zoopagales</taxon>
        <taxon>Sigmoideomycetaceae</taxon>
        <taxon>Thamnocephalis</taxon>
    </lineage>
</organism>
<keyword evidence="4" id="KW-0378">Hydrolase</keyword>
<dbReference type="Proteomes" id="UP000271241">
    <property type="component" value="Unassembled WGS sequence"/>
</dbReference>
<dbReference type="AlphaFoldDB" id="A0A4P9XHV0"/>
<dbReference type="GO" id="GO:0005737">
    <property type="term" value="C:cytoplasm"/>
    <property type="evidence" value="ECO:0007669"/>
    <property type="project" value="UniProtKB-SubCell"/>
</dbReference>
<accession>A0A4P9XHV0</accession>
<evidence type="ECO:0000256" key="2">
    <source>
        <dbReference type="ARBA" id="ARBA00022490"/>
    </source>
</evidence>
<evidence type="ECO:0000256" key="3">
    <source>
        <dbReference type="ARBA" id="ARBA00022553"/>
    </source>
</evidence>
<dbReference type="OrthoDB" id="342024at2759"/>